<gene>
    <name evidence="2" type="ORF">GCM10010430_30600</name>
</gene>
<dbReference type="Proteomes" id="UP001500305">
    <property type="component" value="Unassembled WGS sequence"/>
</dbReference>
<comment type="caution">
    <text evidence="2">The sequence shown here is derived from an EMBL/GenBank/DDBJ whole genome shotgun (WGS) entry which is preliminary data.</text>
</comment>
<dbReference type="RefSeq" id="WP_344636907.1">
    <property type="nucleotide sequence ID" value="NZ_BAAATR010000011.1"/>
</dbReference>
<accession>A0ABP5QX11</accession>
<feature type="region of interest" description="Disordered" evidence="1">
    <location>
        <begin position="1"/>
        <end position="64"/>
    </location>
</feature>
<evidence type="ECO:0000313" key="3">
    <source>
        <dbReference type="Proteomes" id="UP001500305"/>
    </source>
</evidence>
<proteinExistence type="predicted"/>
<reference evidence="3" key="1">
    <citation type="journal article" date="2019" name="Int. J. Syst. Evol. Microbiol.">
        <title>The Global Catalogue of Microorganisms (GCM) 10K type strain sequencing project: providing services to taxonomists for standard genome sequencing and annotation.</title>
        <authorList>
            <consortium name="The Broad Institute Genomics Platform"/>
            <consortium name="The Broad Institute Genome Sequencing Center for Infectious Disease"/>
            <person name="Wu L."/>
            <person name="Ma J."/>
        </authorList>
    </citation>
    <scope>NUCLEOTIDE SEQUENCE [LARGE SCALE GENOMIC DNA]</scope>
    <source>
        <strain evidence="3">JCM 7356</strain>
    </source>
</reference>
<name>A0ABP5QX11_9ACTN</name>
<evidence type="ECO:0000313" key="2">
    <source>
        <dbReference type="EMBL" id="GAA2246430.1"/>
    </source>
</evidence>
<organism evidence="2 3">
    <name type="scientific">Kitasatospora cystarginea</name>
    <dbReference type="NCBI Taxonomy" id="58350"/>
    <lineage>
        <taxon>Bacteria</taxon>
        <taxon>Bacillati</taxon>
        <taxon>Actinomycetota</taxon>
        <taxon>Actinomycetes</taxon>
        <taxon>Kitasatosporales</taxon>
        <taxon>Streptomycetaceae</taxon>
        <taxon>Kitasatospora</taxon>
    </lineage>
</organism>
<evidence type="ECO:0000256" key="1">
    <source>
        <dbReference type="SAM" id="MobiDB-lite"/>
    </source>
</evidence>
<sequence length="64" mass="6726">MNHDEVAPRPARALPGDAAPIRSLPARTPAGGRYDAAPAGETGKRPLERALPLRSLIRSSEGGR</sequence>
<dbReference type="EMBL" id="BAAATR010000011">
    <property type="protein sequence ID" value="GAA2246430.1"/>
    <property type="molecule type" value="Genomic_DNA"/>
</dbReference>
<protein>
    <submittedName>
        <fullName evidence="2">Uncharacterized protein</fullName>
    </submittedName>
</protein>
<keyword evidence="3" id="KW-1185">Reference proteome</keyword>